<dbReference type="GO" id="GO:0003700">
    <property type="term" value="F:DNA-binding transcription factor activity"/>
    <property type="evidence" value="ECO:0007669"/>
    <property type="project" value="InterPro"/>
</dbReference>
<evidence type="ECO:0000259" key="1">
    <source>
        <dbReference type="PROSITE" id="PS50995"/>
    </source>
</evidence>
<reference evidence="2 3" key="1">
    <citation type="submission" date="2018-10" db="EMBL/GenBank/DDBJ databases">
        <authorList>
            <person name="Jung H.S."/>
            <person name="Jeon C.O."/>
        </authorList>
    </citation>
    <scope>NUCLEOTIDE SEQUENCE [LARGE SCALE GENOMIC DNA]</scope>
    <source>
        <strain evidence="2 3">MA-7-27</strain>
    </source>
</reference>
<dbReference type="EMBL" id="RCNT01000003">
    <property type="protein sequence ID" value="RMA42865.1"/>
    <property type="molecule type" value="Genomic_DNA"/>
</dbReference>
<dbReference type="InterPro" id="IPR000835">
    <property type="entry name" value="HTH_MarR-typ"/>
</dbReference>
<dbReference type="InterPro" id="IPR036390">
    <property type="entry name" value="WH_DNA-bd_sf"/>
</dbReference>
<sequence>MSVVSTRLFQTIMADSGLQLPEWRIVMALPGNQPCSSNDLCTLTAMDAARVSRAQRRLEELELIEVKPDMADRRRLIVQLSEAGMREFDRLQAAARMAEAELLDDMPPADRARLKSAVARLFNKL</sequence>
<dbReference type="PANTHER" id="PTHR33164">
    <property type="entry name" value="TRANSCRIPTIONAL REGULATOR, MARR FAMILY"/>
    <property type="match status" value="1"/>
</dbReference>
<proteinExistence type="predicted"/>
<dbReference type="InterPro" id="IPR039422">
    <property type="entry name" value="MarR/SlyA-like"/>
</dbReference>
<dbReference type="InterPro" id="IPR036388">
    <property type="entry name" value="WH-like_DNA-bd_sf"/>
</dbReference>
<name>A0A3L9Y5Y5_9RHOB</name>
<organism evidence="2 3">
    <name type="scientific">Rhodophyticola porphyridii</name>
    <dbReference type="NCBI Taxonomy" id="1852017"/>
    <lineage>
        <taxon>Bacteria</taxon>
        <taxon>Pseudomonadati</taxon>
        <taxon>Pseudomonadota</taxon>
        <taxon>Alphaproteobacteria</taxon>
        <taxon>Rhodobacterales</taxon>
        <taxon>Roseobacteraceae</taxon>
        <taxon>Rhodophyticola</taxon>
    </lineage>
</organism>
<dbReference type="Pfam" id="PF12802">
    <property type="entry name" value="MarR_2"/>
    <property type="match status" value="1"/>
</dbReference>
<dbReference type="SUPFAM" id="SSF46785">
    <property type="entry name" value="Winged helix' DNA-binding domain"/>
    <property type="match status" value="1"/>
</dbReference>
<dbReference type="PROSITE" id="PS50995">
    <property type="entry name" value="HTH_MARR_2"/>
    <property type="match status" value="1"/>
</dbReference>
<dbReference type="AlphaFoldDB" id="A0A3L9Y5Y5"/>
<dbReference type="Proteomes" id="UP000281343">
    <property type="component" value="Unassembled WGS sequence"/>
</dbReference>
<dbReference type="PANTHER" id="PTHR33164:SF95">
    <property type="entry name" value="TRANSCRIPTIONAL REGULATOR"/>
    <property type="match status" value="1"/>
</dbReference>
<protein>
    <submittedName>
        <fullName evidence="2">MarR family transcriptional regulator</fullName>
    </submittedName>
</protein>
<evidence type="ECO:0000313" key="3">
    <source>
        <dbReference type="Proteomes" id="UP000281343"/>
    </source>
</evidence>
<evidence type="ECO:0000313" key="2">
    <source>
        <dbReference type="EMBL" id="RMA42865.1"/>
    </source>
</evidence>
<dbReference type="GO" id="GO:0006950">
    <property type="term" value="P:response to stress"/>
    <property type="evidence" value="ECO:0007669"/>
    <property type="project" value="TreeGrafter"/>
</dbReference>
<accession>A0A3L9Y5Y5</accession>
<gene>
    <name evidence="2" type="ORF">D9R08_08840</name>
</gene>
<comment type="caution">
    <text evidence="2">The sequence shown here is derived from an EMBL/GenBank/DDBJ whole genome shotgun (WGS) entry which is preliminary data.</text>
</comment>
<dbReference type="Gene3D" id="1.10.10.10">
    <property type="entry name" value="Winged helix-like DNA-binding domain superfamily/Winged helix DNA-binding domain"/>
    <property type="match status" value="1"/>
</dbReference>
<dbReference type="SMART" id="SM00347">
    <property type="entry name" value="HTH_MARR"/>
    <property type="match status" value="1"/>
</dbReference>
<keyword evidence="3" id="KW-1185">Reference proteome</keyword>
<feature type="domain" description="HTH marR-type" evidence="1">
    <location>
        <begin position="1"/>
        <end position="123"/>
    </location>
</feature>